<dbReference type="RefSeq" id="WP_093954022.1">
    <property type="nucleotide sequence ID" value="NZ_NMUL01000077.1"/>
</dbReference>
<sequence length="1026" mass="111464">MYEFVDAAVIRAATRPLAAEAPPWPDLTDLTGDPVARWRGWLQQVRELPGFAAALDIASPSLACRVDDVCAGHRLPERHVRRAVVSTVRYLLRATGRATPFGLFAGIAPVRLGSPSAGHLGADHRALVRVETEWLTDVITRLESCHELRQRLLVVRTNLAFIRDGRLVVGCQQRGGHDIEPAEVSVRYTKPIQAILDATERPIRVSDLTVKLAADFPDTPDTLIDRMLAGLVAQRILLTSLQPPMTATDPLAHVNEALTAAGADTVAEVAGLASALRGVHATLARHDHARTAEQARTVRAAAVKLGTADAAERVTSVDLVLDGDVVLPPQLADEAAAAARVLVHLTPRPFGSPAWQDYHGRFIERYGVGAAVPVEELLHGDHGLGFPAGYRDSSLQAPARSGPQERDDVLLALVQAAALRQDEEIVLTEKLITDLAAADLSEIQPQPHTELRLRVHATTLAALTAGDFELAVTGVSRAAGTTTGRFLDLFKQPDRDRMTTAYAGLPTVNEKAIAVQVSGPTLYRRSDNVARTPAVLPHLLALGEHRLSYDGLLSLHDLAVVADAQRLFLISLSQQVPVEPVVFSAVEYLNHAHPLLRFLCEISTARAAACAPFSWGAASRLPFLPRLRYRRSVLSPARWLLASSDLAAPGAPWTTWVDSLTTWRQRLRVPPTVYLGESDRRIRLDLTEPAHLHVLRRELTRAGRVAIREAPDDSAFGWIGGHAHEVVLPLATTARPVPHRRWPLRIVGRDHGHLPGASPWLFAKLYGHPDRHTAVLAQHLPALLSTWDDEPEWWFLRYQDPEPHLRLRFRLRDSNDFAATAARVATWANELRRRGLIGQLQFDTYYPETGRFGTGLAMTAAEAVFAADSTAALTQLAATGRRDGPGPHAVTAASMVDLAISASGGIDAGMQWLIDHATTPSAPAAPRPVHQAAIRLANPHRTWAALRAIPGGEPIAAAWGHRRTALEAYRAALTVESGATPEAVLPDLLHLHHVRLAGIDLDAERACLRLARAAALSWTSRPRGAS</sequence>
<comment type="caution">
    <text evidence="3">The sequence shown here is derived from an EMBL/GenBank/DDBJ whole genome shotgun (WGS) entry which is preliminary data.</text>
</comment>
<evidence type="ECO:0000259" key="1">
    <source>
        <dbReference type="Pfam" id="PF04738"/>
    </source>
</evidence>
<dbReference type="AlphaFoldDB" id="A0A229SLG0"/>
<dbReference type="Proteomes" id="UP000215199">
    <property type="component" value="Unassembled WGS sequence"/>
</dbReference>
<reference evidence="4" key="1">
    <citation type="submission" date="2017-07" db="EMBL/GenBank/DDBJ databases">
        <title>Comparative genome mining reveals phylogenetic distribution patterns of secondary metabolites in Amycolatopsis.</title>
        <authorList>
            <person name="Adamek M."/>
            <person name="Alanjary M."/>
            <person name="Sales-Ortells H."/>
            <person name="Goodfellow M."/>
            <person name="Bull A.T."/>
            <person name="Kalinowski J."/>
            <person name="Ziemert N."/>
        </authorList>
    </citation>
    <scope>NUCLEOTIDE SEQUENCE [LARGE SCALE GENOMIC DNA]</scope>
    <source>
        <strain evidence="4">H5</strain>
    </source>
</reference>
<keyword evidence="4" id="KW-1185">Reference proteome</keyword>
<dbReference type="EMBL" id="NMUL01000077">
    <property type="protein sequence ID" value="OXM59666.1"/>
    <property type="molecule type" value="Genomic_DNA"/>
</dbReference>
<evidence type="ECO:0000313" key="3">
    <source>
        <dbReference type="EMBL" id="OXM59666.1"/>
    </source>
</evidence>
<feature type="domain" description="Thiopeptide-type bacteriocin biosynthesis" evidence="2">
    <location>
        <begin position="760"/>
        <end position="1013"/>
    </location>
</feature>
<dbReference type="Pfam" id="PF04738">
    <property type="entry name" value="Lant_dehydr_N"/>
    <property type="match status" value="1"/>
</dbReference>
<protein>
    <submittedName>
        <fullName evidence="3">Lantibiotic dehydratase</fullName>
    </submittedName>
</protein>
<dbReference type="OrthoDB" id="1273722at2"/>
<proteinExistence type="predicted"/>
<evidence type="ECO:0000259" key="2">
    <source>
        <dbReference type="Pfam" id="PF14028"/>
    </source>
</evidence>
<organism evidence="3 4">
    <name type="scientific">Amycolatopsis vastitatis</name>
    <dbReference type="NCBI Taxonomy" id="1905142"/>
    <lineage>
        <taxon>Bacteria</taxon>
        <taxon>Bacillati</taxon>
        <taxon>Actinomycetota</taxon>
        <taxon>Actinomycetes</taxon>
        <taxon>Pseudonocardiales</taxon>
        <taxon>Pseudonocardiaceae</taxon>
        <taxon>Amycolatopsis</taxon>
    </lineage>
</organism>
<dbReference type="Pfam" id="PF14028">
    <property type="entry name" value="Lant_dehydr_C"/>
    <property type="match status" value="1"/>
</dbReference>
<dbReference type="InterPro" id="IPR006827">
    <property type="entry name" value="Lant_deHydtase_N"/>
</dbReference>
<gene>
    <name evidence="3" type="ORF">CF165_46580</name>
</gene>
<evidence type="ECO:0000313" key="4">
    <source>
        <dbReference type="Proteomes" id="UP000215199"/>
    </source>
</evidence>
<feature type="domain" description="Lantibiotic dehydratase N-terminal" evidence="1">
    <location>
        <begin position="49"/>
        <end position="695"/>
    </location>
</feature>
<name>A0A229SLG0_9PSEU</name>
<dbReference type="NCBIfam" id="TIGR03891">
    <property type="entry name" value="thiopep_ocin"/>
    <property type="match status" value="1"/>
</dbReference>
<accession>A0A229SLG0</accession>
<dbReference type="InterPro" id="IPR023809">
    <property type="entry name" value="Thiopep_bacteriocin_synth_dom"/>
</dbReference>